<accession>A0ABU1UDE6</accession>
<dbReference type="InterPro" id="IPR000835">
    <property type="entry name" value="HTH_MarR-typ"/>
</dbReference>
<dbReference type="Proteomes" id="UP001252243">
    <property type="component" value="Unassembled WGS sequence"/>
</dbReference>
<comment type="caution">
    <text evidence="2">The sequence shown here is derived from an EMBL/GenBank/DDBJ whole genome shotgun (WGS) entry which is preliminary data.</text>
</comment>
<dbReference type="InterPro" id="IPR039422">
    <property type="entry name" value="MarR/SlyA-like"/>
</dbReference>
<proteinExistence type="predicted"/>
<dbReference type="InterPro" id="IPR036388">
    <property type="entry name" value="WH-like_DNA-bd_sf"/>
</dbReference>
<dbReference type="RefSeq" id="WP_310057397.1">
    <property type="nucleotide sequence ID" value="NZ_JAVDVQ010000009.1"/>
</dbReference>
<name>A0ABU1UDE6_9MICC</name>
<feature type="domain" description="HTH marR-type" evidence="1">
    <location>
        <begin position="26"/>
        <end position="161"/>
    </location>
</feature>
<dbReference type="SMART" id="SM00347">
    <property type="entry name" value="HTH_MARR"/>
    <property type="match status" value="1"/>
</dbReference>
<dbReference type="EMBL" id="JAVDVQ010000009">
    <property type="protein sequence ID" value="MDR7083140.1"/>
    <property type="molecule type" value="Genomic_DNA"/>
</dbReference>
<dbReference type="GO" id="GO:0003677">
    <property type="term" value="F:DNA binding"/>
    <property type="evidence" value="ECO:0007669"/>
    <property type="project" value="UniProtKB-KW"/>
</dbReference>
<keyword evidence="3" id="KW-1185">Reference proteome</keyword>
<reference evidence="2 3" key="1">
    <citation type="submission" date="2023-07" db="EMBL/GenBank/DDBJ databases">
        <title>Sorghum-associated microbial communities from plants grown in Nebraska, USA.</title>
        <authorList>
            <person name="Schachtman D."/>
        </authorList>
    </citation>
    <scope>NUCLEOTIDE SEQUENCE [LARGE SCALE GENOMIC DNA]</scope>
    <source>
        <strain evidence="2 3">BE167</strain>
    </source>
</reference>
<dbReference type="PROSITE" id="PS50995">
    <property type="entry name" value="HTH_MARR_2"/>
    <property type="match status" value="1"/>
</dbReference>
<evidence type="ECO:0000313" key="2">
    <source>
        <dbReference type="EMBL" id="MDR7083140.1"/>
    </source>
</evidence>
<dbReference type="Pfam" id="PF01047">
    <property type="entry name" value="MarR"/>
    <property type="match status" value="1"/>
</dbReference>
<dbReference type="InterPro" id="IPR036390">
    <property type="entry name" value="WH_DNA-bd_sf"/>
</dbReference>
<protein>
    <submittedName>
        <fullName evidence="2">DNA-binding MarR family transcriptional regulator</fullName>
    </submittedName>
</protein>
<dbReference type="SUPFAM" id="SSF46785">
    <property type="entry name" value="Winged helix' DNA-binding domain"/>
    <property type="match status" value="1"/>
</dbReference>
<gene>
    <name evidence="2" type="ORF">J2X01_002433</name>
</gene>
<dbReference type="Gene3D" id="1.10.10.10">
    <property type="entry name" value="Winged helix-like DNA-binding domain superfamily/Winged helix DNA-binding domain"/>
    <property type="match status" value="1"/>
</dbReference>
<dbReference type="PANTHER" id="PTHR33164">
    <property type="entry name" value="TRANSCRIPTIONAL REGULATOR, MARR FAMILY"/>
    <property type="match status" value="1"/>
</dbReference>
<keyword evidence="2" id="KW-0238">DNA-binding</keyword>
<dbReference type="PRINTS" id="PR00598">
    <property type="entry name" value="HTHMARR"/>
</dbReference>
<evidence type="ECO:0000259" key="1">
    <source>
        <dbReference type="PROSITE" id="PS50995"/>
    </source>
</evidence>
<dbReference type="PANTHER" id="PTHR33164:SF106">
    <property type="entry name" value="TRANSCRIPTIONAL REGULATORY PROTEIN"/>
    <property type="match status" value="1"/>
</dbReference>
<organism evidence="2 3">
    <name type="scientific">Arthrobacter ginsengisoli</name>
    <dbReference type="NCBI Taxonomy" id="1356565"/>
    <lineage>
        <taxon>Bacteria</taxon>
        <taxon>Bacillati</taxon>
        <taxon>Actinomycetota</taxon>
        <taxon>Actinomycetes</taxon>
        <taxon>Micrococcales</taxon>
        <taxon>Micrococcaceae</taxon>
        <taxon>Arthrobacter</taxon>
    </lineage>
</organism>
<sequence length="175" mass="18957">MYIQKSREVDDAALAELEKGMDMTHKDGLLRIVQGLRRVDTGTYALRIRLAEKLGIGTIDINAMAFVGEVDGLTPKDLGKALNITTGSVTAMVDRLETKGFMVRKPNPTDRRSVLLHLSPEGTDAMQWANDHFAAAAVALLKDSSEESLTDIAEFLEGIGQRLMAAANAPEDADS</sequence>
<evidence type="ECO:0000313" key="3">
    <source>
        <dbReference type="Proteomes" id="UP001252243"/>
    </source>
</evidence>